<evidence type="ECO:0000256" key="1">
    <source>
        <dbReference type="ARBA" id="ARBA00023015"/>
    </source>
</evidence>
<dbReference type="InterPro" id="IPR018060">
    <property type="entry name" value="HTH_AraC"/>
</dbReference>
<dbReference type="SMART" id="SM00342">
    <property type="entry name" value="HTH_ARAC"/>
    <property type="match status" value="1"/>
</dbReference>
<dbReference type="PANTHER" id="PTHR47894">
    <property type="entry name" value="HTH-TYPE TRANSCRIPTIONAL REGULATOR GADX"/>
    <property type="match status" value="1"/>
</dbReference>
<accession>A0A2K9LIX2</accession>
<evidence type="ECO:0000313" key="6">
    <source>
        <dbReference type="Proteomes" id="UP000235116"/>
    </source>
</evidence>
<evidence type="ECO:0000259" key="4">
    <source>
        <dbReference type="PROSITE" id="PS01124"/>
    </source>
</evidence>
<dbReference type="AlphaFoldDB" id="A0A2K9LIX2"/>
<dbReference type="EMBL" id="CP022684">
    <property type="protein sequence ID" value="AUM12187.1"/>
    <property type="molecule type" value="Genomic_DNA"/>
</dbReference>
<dbReference type="PANTHER" id="PTHR47894:SF1">
    <property type="entry name" value="HTH-TYPE TRANSCRIPTIONAL REGULATOR VQSM"/>
    <property type="match status" value="1"/>
</dbReference>
<gene>
    <name evidence="5" type="ORF">Kalk_07090</name>
</gene>
<proteinExistence type="predicted"/>
<dbReference type="RefSeq" id="WP_101893523.1">
    <property type="nucleotide sequence ID" value="NZ_CP022684.1"/>
</dbReference>
<dbReference type="Proteomes" id="UP000235116">
    <property type="component" value="Chromosome"/>
</dbReference>
<dbReference type="PRINTS" id="PR00032">
    <property type="entry name" value="HTHARAC"/>
</dbReference>
<keyword evidence="1" id="KW-0805">Transcription regulation</keyword>
<dbReference type="PROSITE" id="PS01124">
    <property type="entry name" value="HTH_ARAC_FAMILY_2"/>
    <property type="match status" value="1"/>
</dbReference>
<evidence type="ECO:0000256" key="3">
    <source>
        <dbReference type="ARBA" id="ARBA00023163"/>
    </source>
</evidence>
<dbReference type="InterPro" id="IPR032687">
    <property type="entry name" value="AraC-type_N"/>
</dbReference>
<keyword evidence="2" id="KW-0238">DNA-binding</keyword>
<name>A0A2K9LIX2_9GAMM</name>
<dbReference type="Pfam" id="PF12833">
    <property type="entry name" value="HTH_18"/>
    <property type="match status" value="1"/>
</dbReference>
<protein>
    <recommendedName>
        <fullName evidence="4">HTH araC/xylS-type domain-containing protein</fullName>
    </recommendedName>
</protein>
<dbReference type="GO" id="GO:0000976">
    <property type="term" value="F:transcription cis-regulatory region binding"/>
    <property type="evidence" value="ECO:0007669"/>
    <property type="project" value="TreeGrafter"/>
</dbReference>
<feature type="domain" description="HTH araC/xylS-type" evidence="4">
    <location>
        <begin position="238"/>
        <end position="335"/>
    </location>
</feature>
<dbReference type="SUPFAM" id="SSF46689">
    <property type="entry name" value="Homeodomain-like"/>
    <property type="match status" value="1"/>
</dbReference>
<dbReference type="Gene3D" id="1.10.10.60">
    <property type="entry name" value="Homeodomain-like"/>
    <property type="match status" value="1"/>
</dbReference>
<dbReference type="GO" id="GO:0003700">
    <property type="term" value="F:DNA-binding transcription factor activity"/>
    <property type="evidence" value="ECO:0007669"/>
    <property type="project" value="InterPro"/>
</dbReference>
<dbReference type="GO" id="GO:0005829">
    <property type="term" value="C:cytosol"/>
    <property type="evidence" value="ECO:0007669"/>
    <property type="project" value="TreeGrafter"/>
</dbReference>
<keyword evidence="3" id="KW-0804">Transcription</keyword>
<dbReference type="OrthoDB" id="5582699at2"/>
<dbReference type="InterPro" id="IPR009057">
    <property type="entry name" value="Homeodomain-like_sf"/>
</dbReference>
<reference evidence="6" key="1">
    <citation type="submission" date="2017-08" db="EMBL/GenBank/DDBJ databases">
        <title>Direct submision.</title>
        <authorList>
            <person name="Kim S.-J."/>
            <person name="Rhee S.-K."/>
        </authorList>
    </citation>
    <scope>NUCLEOTIDE SEQUENCE [LARGE SCALE GENOMIC DNA]</scope>
    <source>
        <strain evidence="6">GI5</strain>
    </source>
</reference>
<keyword evidence="6" id="KW-1185">Reference proteome</keyword>
<sequence length="339" mass="39635">MKAHYTNHTVSIYFARAYLERGRQLGLDCNALMAYANLTPALIADDRARLAPYQLARLLHKVMVDGDDEFMGLAAERSRFGIFTLLSERLIHCQTLREALLETRRFYRLVTGSVLFEIDEAVDVTRLYVQMTAPEQDPDFIMTELLMLIWHRFPSWLIAEVIPLNAVHMAMPVPQHNREYRLLFPCPAAFEQDANCLIMPTYMMERPIQRSSEQLRKYLAKVPLVWFRKLQFVEQLTERVTHILKHCDDLQRISVEHVAQQLHMTSRTLRRKLTAEGTQFQILKDNVRRERAIFWLSQKASIKEAAIKTGYTETASFIRAFKNWTGMSPGQYKRNLNVR</sequence>
<evidence type="ECO:0000313" key="5">
    <source>
        <dbReference type="EMBL" id="AUM12187.1"/>
    </source>
</evidence>
<dbReference type="KEGG" id="kak:Kalk_07090"/>
<dbReference type="Pfam" id="PF12625">
    <property type="entry name" value="Arabinose_bd"/>
    <property type="match status" value="1"/>
</dbReference>
<dbReference type="InterPro" id="IPR020449">
    <property type="entry name" value="Tscrpt_reg_AraC-type_HTH"/>
</dbReference>
<organism evidence="5 6">
    <name type="scientific">Ketobacter alkanivorans</name>
    <dbReference type="NCBI Taxonomy" id="1917421"/>
    <lineage>
        <taxon>Bacteria</taxon>
        <taxon>Pseudomonadati</taxon>
        <taxon>Pseudomonadota</taxon>
        <taxon>Gammaproteobacteria</taxon>
        <taxon>Pseudomonadales</taxon>
        <taxon>Ketobacteraceae</taxon>
        <taxon>Ketobacter</taxon>
    </lineage>
</organism>
<evidence type="ECO:0000256" key="2">
    <source>
        <dbReference type="ARBA" id="ARBA00023125"/>
    </source>
</evidence>